<dbReference type="Proteomes" id="UP000254263">
    <property type="component" value="Unassembled WGS sequence"/>
</dbReference>
<dbReference type="GO" id="GO:0016020">
    <property type="term" value="C:membrane"/>
    <property type="evidence" value="ECO:0007669"/>
    <property type="project" value="InterPro"/>
</dbReference>
<dbReference type="InterPro" id="IPR003705">
    <property type="entry name" value="CbiN"/>
</dbReference>
<organism evidence="2 3">
    <name type="scientific">Porphyromonas macacae</name>
    <dbReference type="NCBI Taxonomy" id="28115"/>
    <lineage>
        <taxon>Bacteria</taxon>
        <taxon>Pseudomonadati</taxon>
        <taxon>Bacteroidota</taxon>
        <taxon>Bacteroidia</taxon>
        <taxon>Bacteroidales</taxon>
        <taxon>Porphyromonadaceae</taxon>
        <taxon>Porphyromonas</taxon>
    </lineage>
</organism>
<dbReference type="GO" id="GO:0015087">
    <property type="term" value="F:cobalt ion transmembrane transporter activity"/>
    <property type="evidence" value="ECO:0007669"/>
    <property type="project" value="InterPro"/>
</dbReference>
<proteinExistence type="predicted"/>
<protein>
    <submittedName>
        <fullName evidence="2">Cobalt transport protein CbiN</fullName>
    </submittedName>
</protein>
<evidence type="ECO:0000313" key="3">
    <source>
        <dbReference type="Proteomes" id="UP000254263"/>
    </source>
</evidence>
<accession>A0A379DJD6</accession>
<dbReference type="AlphaFoldDB" id="A0A379DJD6"/>
<name>A0A379DJD6_9PORP</name>
<feature type="transmembrane region" description="Helical" evidence="1">
    <location>
        <begin position="7"/>
        <end position="28"/>
    </location>
</feature>
<dbReference type="OrthoDB" id="1447652at2"/>
<gene>
    <name evidence="2" type="ORF">NCTC13100_01632</name>
</gene>
<evidence type="ECO:0000313" key="2">
    <source>
        <dbReference type="EMBL" id="SUB78456.1"/>
    </source>
</evidence>
<dbReference type="Pfam" id="PF02553">
    <property type="entry name" value="CbiN"/>
    <property type="match status" value="1"/>
</dbReference>
<dbReference type="RefSeq" id="WP_018360333.1">
    <property type="nucleotide sequence ID" value="NZ_JASBZX010000002.1"/>
</dbReference>
<evidence type="ECO:0000256" key="1">
    <source>
        <dbReference type="SAM" id="Phobius"/>
    </source>
</evidence>
<dbReference type="GO" id="GO:0009236">
    <property type="term" value="P:cobalamin biosynthetic process"/>
    <property type="evidence" value="ECO:0007669"/>
    <property type="project" value="InterPro"/>
</dbReference>
<dbReference type="EMBL" id="UGTI01000001">
    <property type="protein sequence ID" value="SUB78456.1"/>
    <property type="molecule type" value="Genomic_DNA"/>
</dbReference>
<keyword evidence="1" id="KW-0812">Transmembrane</keyword>
<keyword evidence="1" id="KW-1133">Transmembrane helix</keyword>
<reference evidence="2 3" key="1">
    <citation type="submission" date="2018-06" db="EMBL/GenBank/DDBJ databases">
        <authorList>
            <consortium name="Pathogen Informatics"/>
            <person name="Doyle S."/>
        </authorList>
    </citation>
    <scope>NUCLEOTIDE SEQUENCE [LARGE SCALE GENOMIC DNA]</scope>
    <source>
        <strain evidence="2 3">NCTC13100</strain>
    </source>
</reference>
<keyword evidence="1" id="KW-0472">Membrane</keyword>
<sequence>MKKKTTHIIILLICGILFIAAPVMSIFFDFGSGTDDQAGEMIQSINPSYEPNALWQGFEPSETAEPWLFVLQVVIGIIIFAYAFRLLLKQRKENI</sequence>
<feature type="transmembrane region" description="Helical" evidence="1">
    <location>
        <begin position="67"/>
        <end position="88"/>
    </location>
</feature>